<dbReference type="EMBL" id="CAUYUJ010018133">
    <property type="protein sequence ID" value="CAK0880915.1"/>
    <property type="molecule type" value="Genomic_DNA"/>
</dbReference>
<keyword evidence="1" id="KW-0347">Helicase</keyword>
<evidence type="ECO:0000256" key="1">
    <source>
        <dbReference type="RuleBase" id="RU363044"/>
    </source>
</evidence>
<comment type="cofactor">
    <cofactor evidence="1">
        <name>Mg(2+)</name>
        <dbReference type="ChEBI" id="CHEBI:18420"/>
    </cofactor>
</comment>
<dbReference type="Pfam" id="PF05970">
    <property type="entry name" value="PIF1"/>
    <property type="match status" value="1"/>
</dbReference>
<accession>A0ABN9W4A2</accession>
<keyword evidence="4" id="KW-1185">Reference proteome</keyword>
<gene>
    <name evidence="3" type="ORF">PCOR1329_LOCUS63926</name>
</gene>
<keyword evidence="1" id="KW-0378">Hydrolase</keyword>
<dbReference type="PANTHER" id="PTHR10492">
    <property type="match status" value="1"/>
</dbReference>
<keyword evidence="1" id="KW-0227">DNA damage</keyword>
<dbReference type="SUPFAM" id="SSF52540">
    <property type="entry name" value="P-loop containing nucleoside triphosphate hydrolases"/>
    <property type="match status" value="2"/>
</dbReference>
<organism evidence="3 4">
    <name type="scientific">Prorocentrum cordatum</name>
    <dbReference type="NCBI Taxonomy" id="2364126"/>
    <lineage>
        <taxon>Eukaryota</taxon>
        <taxon>Sar</taxon>
        <taxon>Alveolata</taxon>
        <taxon>Dinophyceae</taxon>
        <taxon>Prorocentrales</taxon>
        <taxon>Prorocentraceae</taxon>
        <taxon>Prorocentrum</taxon>
    </lineage>
</organism>
<comment type="catalytic activity">
    <reaction evidence="1">
        <text>ATP + H2O = ADP + phosphate + H(+)</text>
        <dbReference type="Rhea" id="RHEA:13065"/>
        <dbReference type="ChEBI" id="CHEBI:15377"/>
        <dbReference type="ChEBI" id="CHEBI:15378"/>
        <dbReference type="ChEBI" id="CHEBI:30616"/>
        <dbReference type="ChEBI" id="CHEBI:43474"/>
        <dbReference type="ChEBI" id="CHEBI:456216"/>
        <dbReference type="EC" id="5.6.2.3"/>
    </reaction>
</comment>
<dbReference type="EC" id="5.6.2.3" evidence="1"/>
<dbReference type="Gene3D" id="3.40.50.300">
    <property type="entry name" value="P-loop containing nucleotide triphosphate hydrolases"/>
    <property type="match status" value="1"/>
</dbReference>
<dbReference type="InterPro" id="IPR027417">
    <property type="entry name" value="P-loop_NTPase"/>
</dbReference>
<protein>
    <recommendedName>
        <fullName evidence="1">ATP-dependent DNA helicase</fullName>
        <ecNumber evidence="1">5.6.2.3</ecNumber>
    </recommendedName>
</protein>
<feature type="non-terminal residue" evidence="3">
    <location>
        <position position="1"/>
    </location>
</feature>
<name>A0ABN9W4A2_9DINO</name>
<evidence type="ECO:0000313" key="4">
    <source>
        <dbReference type="Proteomes" id="UP001189429"/>
    </source>
</evidence>
<keyword evidence="1" id="KW-0233">DNA recombination</keyword>
<feature type="non-terminal residue" evidence="3">
    <location>
        <position position="534"/>
    </location>
</feature>
<dbReference type="Proteomes" id="UP001189429">
    <property type="component" value="Unassembled WGS sequence"/>
</dbReference>
<keyword evidence="1" id="KW-0067">ATP-binding</keyword>
<sequence length="534" mass="58433">EVMRATGLFAAADEASHVLTEMVGLRYTAAQLRFAFALLLELEAAPVRLYAAFEKDMMRDYLHAGLSTTTAQTRLKDDLRTAWVHSGHSDSDWPVGGVCKLERQSAAPARADDTSTPDSFKHRVLHDANQRTVFQHVDMCLQGTRTALAFVEGRSGTGKSTLASALHYHGESLPKEVINAATTGLAALQLPCGATAHSTFGLPVADEPKFSSTLGLRSAAAARIARASLIQWEEWPACKRSCWEAALDLCATLKGSYGPEYVPKTFVCYGDFRQIPPVVPGGSRDTIVETSARRSQSWSSFSVFHLPTLHRQALGPAYGNWENEVGAGTLSAPRSVAGVRGFAELSLCDTVYTENDAMAFAFPRVADAARCATRRILTATNAMVDVFNDAILRMLSTTYQLPSFHRFSSDSLDMDAPESSPLQISAEFLHNQTHHGAPPHDLNLVVGALYELMRNFSPEDRLMNHTPVILQAVHEHHVVIRTLSGETFPLPRIVFRWPLAHGTSTMTRRQYPLRAAYATTFNGSRGCTLDACVV</sequence>
<evidence type="ECO:0000259" key="2">
    <source>
        <dbReference type="Pfam" id="PF05970"/>
    </source>
</evidence>
<keyword evidence="1" id="KW-0234">DNA repair</keyword>
<reference evidence="3" key="1">
    <citation type="submission" date="2023-10" db="EMBL/GenBank/DDBJ databases">
        <authorList>
            <person name="Chen Y."/>
            <person name="Shah S."/>
            <person name="Dougan E. K."/>
            <person name="Thang M."/>
            <person name="Chan C."/>
        </authorList>
    </citation>
    <scope>NUCLEOTIDE SEQUENCE [LARGE SCALE GENOMIC DNA]</scope>
</reference>
<dbReference type="PANTHER" id="PTHR10492:SF102">
    <property type="entry name" value="ATP-DEPENDENT DNA HELICASE"/>
    <property type="match status" value="1"/>
</dbReference>
<comment type="caution">
    <text evidence="3">The sequence shown here is derived from an EMBL/GenBank/DDBJ whole genome shotgun (WGS) entry which is preliminary data.</text>
</comment>
<evidence type="ECO:0000313" key="3">
    <source>
        <dbReference type="EMBL" id="CAK0880915.1"/>
    </source>
</evidence>
<feature type="domain" description="DNA helicase Pif1-like DEAD-box helicase" evidence="2">
    <location>
        <begin position="128"/>
        <end position="313"/>
    </location>
</feature>
<dbReference type="InterPro" id="IPR010285">
    <property type="entry name" value="DNA_helicase_pif1-like_DEAD"/>
</dbReference>
<keyword evidence="1" id="KW-0547">Nucleotide-binding</keyword>
<comment type="similarity">
    <text evidence="1">Belongs to the helicase family.</text>
</comment>
<proteinExistence type="inferred from homology"/>